<accession>A0AAV7FW09</accession>
<dbReference type="Proteomes" id="UP000775213">
    <property type="component" value="Unassembled WGS sequence"/>
</dbReference>
<keyword evidence="2" id="KW-1185">Reference proteome</keyword>
<dbReference type="InterPro" id="IPR014724">
    <property type="entry name" value="RNA_pol_RPB2_OB-fold"/>
</dbReference>
<reference evidence="1 2" key="1">
    <citation type="journal article" date="2021" name="Hortic Res">
        <title>Chromosome-scale assembly of the Dendrobium chrysotoxum genome enhances the understanding of orchid evolution.</title>
        <authorList>
            <person name="Zhang Y."/>
            <person name="Zhang G.Q."/>
            <person name="Zhang D."/>
            <person name="Liu X.D."/>
            <person name="Xu X.Y."/>
            <person name="Sun W.H."/>
            <person name="Yu X."/>
            <person name="Zhu X."/>
            <person name="Wang Z.W."/>
            <person name="Zhao X."/>
            <person name="Zhong W.Y."/>
            <person name="Chen H."/>
            <person name="Yin W.L."/>
            <person name="Huang T."/>
            <person name="Niu S.C."/>
            <person name="Liu Z.J."/>
        </authorList>
    </citation>
    <scope>NUCLEOTIDE SEQUENCE [LARGE SCALE GENOMIC DNA]</scope>
    <source>
        <strain evidence="1">Lindl</strain>
    </source>
</reference>
<gene>
    <name evidence="1" type="ORF">IEQ34_021811</name>
</gene>
<protein>
    <submittedName>
        <fullName evidence="1">Uncharacterized protein</fullName>
    </submittedName>
</protein>
<name>A0AAV7FW09_DENCH</name>
<evidence type="ECO:0000313" key="2">
    <source>
        <dbReference type="Proteomes" id="UP000775213"/>
    </source>
</evidence>
<organism evidence="1 2">
    <name type="scientific">Dendrobium chrysotoxum</name>
    <name type="common">Orchid</name>
    <dbReference type="NCBI Taxonomy" id="161865"/>
    <lineage>
        <taxon>Eukaryota</taxon>
        <taxon>Viridiplantae</taxon>
        <taxon>Streptophyta</taxon>
        <taxon>Embryophyta</taxon>
        <taxon>Tracheophyta</taxon>
        <taxon>Spermatophyta</taxon>
        <taxon>Magnoliopsida</taxon>
        <taxon>Liliopsida</taxon>
        <taxon>Asparagales</taxon>
        <taxon>Orchidaceae</taxon>
        <taxon>Epidendroideae</taxon>
        <taxon>Malaxideae</taxon>
        <taxon>Dendrobiinae</taxon>
        <taxon>Dendrobium</taxon>
    </lineage>
</organism>
<sequence>MLGSWIEIGDILVGKLTPQIASESLYAPEDRLLRAILGIQGQGKIGNLWIIQGTVQGNGSLAPDFHIKEMRGK</sequence>
<evidence type="ECO:0000313" key="1">
    <source>
        <dbReference type="EMBL" id="KAH0448011.1"/>
    </source>
</evidence>
<dbReference type="EMBL" id="JAGFBR010000019">
    <property type="protein sequence ID" value="KAH0448011.1"/>
    <property type="molecule type" value="Genomic_DNA"/>
</dbReference>
<proteinExistence type="predicted"/>
<comment type="caution">
    <text evidence="1">The sequence shown here is derived from an EMBL/GenBank/DDBJ whole genome shotgun (WGS) entry which is preliminary data.</text>
</comment>
<dbReference type="AlphaFoldDB" id="A0AAV7FW09"/>
<dbReference type="GO" id="GO:0003899">
    <property type="term" value="F:DNA-directed RNA polymerase activity"/>
    <property type="evidence" value="ECO:0007669"/>
    <property type="project" value="InterPro"/>
</dbReference>
<dbReference type="Gene3D" id="2.40.50.150">
    <property type="match status" value="1"/>
</dbReference>